<keyword evidence="2" id="KW-0732">Signal</keyword>
<dbReference type="CDD" id="cd13578">
    <property type="entry name" value="PBP2_Bug27"/>
    <property type="match status" value="1"/>
</dbReference>
<dbReference type="Pfam" id="PF03401">
    <property type="entry name" value="TctC"/>
    <property type="match status" value="1"/>
</dbReference>
<organism evidence="3 4">
    <name type="scientific">Ramlibacter monticola</name>
    <dbReference type="NCBI Taxonomy" id="1926872"/>
    <lineage>
        <taxon>Bacteria</taxon>
        <taxon>Pseudomonadati</taxon>
        <taxon>Pseudomonadota</taxon>
        <taxon>Betaproteobacteria</taxon>
        <taxon>Burkholderiales</taxon>
        <taxon>Comamonadaceae</taxon>
        <taxon>Ramlibacter</taxon>
    </lineage>
</organism>
<dbReference type="SUPFAM" id="SSF53850">
    <property type="entry name" value="Periplasmic binding protein-like II"/>
    <property type="match status" value="1"/>
</dbReference>
<dbReference type="InterPro" id="IPR005064">
    <property type="entry name" value="BUG"/>
</dbReference>
<dbReference type="PIRSF" id="PIRSF017082">
    <property type="entry name" value="YflP"/>
    <property type="match status" value="1"/>
</dbReference>
<evidence type="ECO:0000313" key="4">
    <source>
        <dbReference type="Proteomes" id="UP000599109"/>
    </source>
</evidence>
<dbReference type="AlphaFoldDB" id="A0A937CSF4"/>
<evidence type="ECO:0000313" key="3">
    <source>
        <dbReference type="EMBL" id="MBL0390423.1"/>
    </source>
</evidence>
<comment type="caution">
    <text evidence="3">The sequence shown here is derived from an EMBL/GenBank/DDBJ whole genome shotgun (WGS) entry which is preliminary data.</text>
</comment>
<sequence length="325" mass="33745">MKRNALLHAAAAAMLAVSVLPVFAQQGAANYPSKPIRIIVGYAPGGANDILARLLAQKMQEGLGREVVVENKPSTAAIVGSVTVATAPPDGYTLLMGASGPIVFNPALYEKLPYSPTKDLVPVSLVGTFPLVLSVAAGAPFHNVADLTAYTRANPEKSNYGSSAASFRLATELLKSRTGIRAEHIPYKGSMESVNGVASGQLTMTLVDSGPAMGPIKGGLLKGLAVTSPQRIPALPDVPTMAEQGVDLTIQFWSGLLAPAGTPKAVIDKLAAEVQRIVKLPDVRARMAALAIDPAGSTPEEFARVIASEIPLWAGVAKANNIRAD</sequence>
<evidence type="ECO:0000256" key="1">
    <source>
        <dbReference type="ARBA" id="ARBA00006987"/>
    </source>
</evidence>
<dbReference type="PANTHER" id="PTHR42928:SF5">
    <property type="entry name" value="BLR1237 PROTEIN"/>
    <property type="match status" value="1"/>
</dbReference>
<feature type="signal peptide" evidence="2">
    <location>
        <begin position="1"/>
        <end position="24"/>
    </location>
</feature>
<dbReference type="PANTHER" id="PTHR42928">
    <property type="entry name" value="TRICARBOXYLATE-BINDING PROTEIN"/>
    <property type="match status" value="1"/>
</dbReference>
<dbReference type="EMBL" id="JAEQNE010000001">
    <property type="protein sequence ID" value="MBL0390423.1"/>
    <property type="molecule type" value="Genomic_DNA"/>
</dbReference>
<evidence type="ECO:0000256" key="2">
    <source>
        <dbReference type="SAM" id="SignalP"/>
    </source>
</evidence>
<comment type="similarity">
    <text evidence="1">Belongs to the UPF0065 (bug) family.</text>
</comment>
<dbReference type="InterPro" id="IPR042100">
    <property type="entry name" value="Bug_dom1"/>
</dbReference>
<protein>
    <submittedName>
        <fullName evidence="3">Tripartite tricarboxylate transporter substrate binding protein</fullName>
    </submittedName>
</protein>
<keyword evidence="4" id="KW-1185">Reference proteome</keyword>
<dbReference type="RefSeq" id="WP_201673025.1">
    <property type="nucleotide sequence ID" value="NZ_JAEQNE010000001.1"/>
</dbReference>
<name>A0A937CSF4_9BURK</name>
<reference evidence="3 4" key="1">
    <citation type="journal article" date="2017" name="Int. J. Syst. Evol. Microbiol.">
        <title>Ramlibacter monticola sp. nov., isolated from forest soil.</title>
        <authorList>
            <person name="Chaudhary D.K."/>
            <person name="Kim J."/>
        </authorList>
    </citation>
    <scope>NUCLEOTIDE SEQUENCE [LARGE SCALE GENOMIC DNA]</scope>
    <source>
        <strain evidence="3 4">KACC 19175</strain>
    </source>
</reference>
<gene>
    <name evidence="3" type="ORF">JJ685_04640</name>
</gene>
<proteinExistence type="inferred from homology"/>
<dbReference type="Proteomes" id="UP000599109">
    <property type="component" value="Unassembled WGS sequence"/>
</dbReference>
<dbReference type="Gene3D" id="3.40.190.10">
    <property type="entry name" value="Periplasmic binding protein-like II"/>
    <property type="match status" value="1"/>
</dbReference>
<feature type="chain" id="PRO_5038003214" evidence="2">
    <location>
        <begin position="25"/>
        <end position="325"/>
    </location>
</feature>
<accession>A0A937CSF4</accession>
<dbReference type="Gene3D" id="3.40.190.150">
    <property type="entry name" value="Bordetella uptake gene, domain 1"/>
    <property type="match status" value="1"/>
</dbReference>